<keyword evidence="7" id="KW-1185">Reference proteome</keyword>
<organism evidence="5 6">
    <name type="scientific">Deinococcus metalli</name>
    <dbReference type="NCBI Taxonomy" id="1141878"/>
    <lineage>
        <taxon>Bacteria</taxon>
        <taxon>Thermotogati</taxon>
        <taxon>Deinococcota</taxon>
        <taxon>Deinococci</taxon>
        <taxon>Deinococcales</taxon>
        <taxon>Deinococcaceae</taxon>
        <taxon>Deinococcus</taxon>
    </lineage>
</organism>
<proteinExistence type="predicted"/>
<evidence type="ECO:0000313" key="6">
    <source>
        <dbReference type="Proteomes" id="UP000539473"/>
    </source>
</evidence>
<sequence length="170" mass="18863">MPITFEPLTAADVPRFTGWLQQPHVRAFWDDGERDEAAVTGQYLGPDRDDVPGFIFSVDGRPAGFLQTEWIQDGHEFQPWAAPGGETWAIDLLIGEAELIGHGVGPRVITAFIGTLQRERPALRRMVIDPDERNARAIRAYGKVGFEPAGILEGDGERRVIMTLNVGWRG</sequence>
<dbReference type="InterPro" id="IPR016181">
    <property type="entry name" value="Acyl_CoA_acyltransferase"/>
</dbReference>
<dbReference type="PROSITE" id="PS51186">
    <property type="entry name" value="GNAT"/>
    <property type="match status" value="1"/>
</dbReference>
<keyword evidence="5" id="KW-0012">Acyltransferase</keyword>
<dbReference type="EMBL" id="BNAJ01000005">
    <property type="protein sequence ID" value="GHF46240.1"/>
    <property type="molecule type" value="Genomic_DNA"/>
</dbReference>
<keyword evidence="5" id="KW-0808">Transferase</keyword>
<accession>A0A7W8NRH8</accession>
<dbReference type="Proteomes" id="UP000539473">
    <property type="component" value="Unassembled WGS sequence"/>
</dbReference>
<comment type="caution">
    <text evidence="5">The sequence shown here is derived from an EMBL/GenBank/DDBJ whole genome shotgun (WGS) entry which is preliminary data.</text>
</comment>
<dbReference type="InterPro" id="IPR019432">
    <property type="entry name" value="Acyltransferase_MbtK/IucB-like"/>
</dbReference>
<dbReference type="PANTHER" id="PTHR31438">
    <property type="entry name" value="LYSINE N-ACYLTRANSFERASE C17G9.06C-RELATED"/>
    <property type="match status" value="1"/>
</dbReference>
<dbReference type="GO" id="GO:0047663">
    <property type="term" value="F:aminoglycoside 6'-N-acetyltransferase activity"/>
    <property type="evidence" value="ECO:0007669"/>
    <property type="project" value="UniProtKB-EC"/>
</dbReference>
<reference evidence="4" key="4">
    <citation type="submission" date="2024-05" db="EMBL/GenBank/DDBJ databases">
        <authorList>
            <person name="Sun Q."/>
            <person name="Zhou Y."/>
        </authorList>
    </citation>
    <scope>NUCLEOTIDE SEQUENCE</scope>
    <source>
        <strain evidence="4">CGMCC 1.18437</strain>
    </source>
</reference>
<reference evidence="5 6" key="3">
    <citation type="submission" date="2020-08" db="EMBL/GenBank/DDBJ databases">
        <title>Genomic Encyclopedia of Type Strains, Phase IV (KMG-IV): sequencing the most valuable type-strain genomes for metagenomic binning, comparative biology and taxonomic classification.</title>
        <authorList>
            <person name="Goeker M."/>
        </authorList>
    </citation>
    <scope>NUCLEOTIDE SEQUENCE [LARGE SCALE GENOMIC DNA]</scope>
    <source>
        <strain evidence="5 6">DSM 27521</strain>
    </source>
</reference>
<evidence type="ECO:0000313" key="7">
    <source>
        <dbReference type="Proteomes" id="UP000619376"/>
    </source>
</evidence>
<dbReference type="GO" id="GO:0046677">
    <property type="term" value="P:response to antibiotic"/>
    <property type="evidence" value="ECO:0007669"/>
    <property type="project" value="UniProtKB-KW"/>
</dbReference>
<reference evidence="4" key="1">
    <citation type="journal article" date="2014" name="Int. J. Syst. Evol. Microbiol.">
        <title>Complete genome of a new Firmicutes species belonging to the dominant human colonic microbiota ('Ruminococcus bicirculans') reveals two chromosomes and a selective capacity to utilize plant glucans.</title>
        <authorList>
            <consortium name="NISC Comparative Sequencing Program"/>
            <person name="Wegmann U."/>
            <person name="Louis P."/>
            <person name="Goesmann A."/>
            <person name="Henrissat B."/>
            <person name="Duncan S.H."/>
            <person name="Flint H.J."/>
        </authorList>
    </citation>
    <scope>NUCLEOTIDE SEQUENCE</scope>
    <source>
        <strain evidence="4">CGMCC 1.18437</strain>
    </source>
</reference>
<dbReference type="RefSeq" id="WP_184111970.1">
    <property type="nucleotide sequence ID" value="NZ_BNAJ01000005.1"/>
</dbReference>
<evidence type="ECO:0000259" key="3">
    <source>
        <dbReference type="PROSITE" id="PS51186"/>
    </source>
</evidence>
<dbReference type="AlphaFoldDB" id="A0A7W8NRH8"/>
<dbReference type="EMBL" id="JACHFK010000005">
    <property type="protein sequence ID" value="MBB5376908.1"/>
    <property type="molecule type" value="Genomic_DNA"/>
</dbReference>
<name>A0A7W8NRH8_9DEIO</name>
<protein>
    <submittedName>
        <fullName evidence="5">Aminoglycoside 6'-N-acetyltransferase</fullName>
        <ecNumber evidence="5">2.3.1.82</ecNumber>
    </submittedName>
    <submittedName>
        <fullName evidence="4">GNAT family N-acetyltransferase</fullName>
    </submittedName>
</protein>
<keyword evidence="2" id="KW-0046">Antibiotic resistance</keyword>
<evidence type="ECO:0000313" key="5">
    <source>
        <dbReference type="EMBL" id="MBB5376908.1"/>
    </source>
</evidence>
<dbReference type="PANTHER" id="PTHR31438:SF1">
    <property type="entry name" value="LYSINE N-ACYLTRANSFERASE C17G9.06C-RELATED"/>
    <property type="match status" value="1"/>
</dbReference>
<gene>
    <name evidence="4" type="ORF">GCM10017781_23350</name>
    <name evidence="5" type="ORF">HNQ07_002372</name>
</gene>
<dbReference type="SUPFAM" id="SSF55729">
    <property type="entry name" value="Acyl-CoA N-acyltransferases (Nat)"/>
    <property type="match status" value="1"/>
</dbReference>
<reference evidence="7" key="2">
    <citation type="journal article" date="2019" name="Int. J. Syst. Evol. Microbiol.">
        <title>The Global Catalogue of Microorganisms (GCM) 10K type strain sequencing project: providing services to taxonomists for standard genome sequencing and annotation.</title>
        <authorList>
            <consortium name="The Broad Institute Genomics Platform"/>
            <consortium name="The Broad Institute Genome Sequencing Center for Infectious Disease"/>
            <person name="Wu L."/>
            <person name="Ma J."/>
        </authorList>
    </citation>
    <scope>NUCLEOTIDE SEQUENCE [LARGE SCALE GENOMIC DNA]</scope>
    <source>
        <strain evidence="7">CGMCC 1.18437</strain>
    </source>
</reference>
<dbReference type="Pfam" id="PF13523">
    <property type="entry name" value="Acetyltransf_8"/>
    <property type="match status" value="1"/>
</dbReference>
<dbReference type="Gene3D" id="3.40.630.30">
    <property type="match status" value="1"/>
</dbReference>
<dbReference type="Proteomes" id="UP000619376">
    <property type="component" value="Unassembled WGS sequence"/>
</dbReference>
<evidence type="ECO:0000313" key="4">
    <source>
        <dbReference type="EMBL" id="GHF46240.1"/>
    </source>
</evidence>
<dbReference type="GO" id="GO:0019290">
    <property type="term" value="P:siderophore biosynthetic process"/>
    <property type="evidence" value="ECO:0007669"/>
    <property type="project" value="InterPro"/>
</dbReference>
<evidence type="ECO:0000256" key="1">
    <source>
        <dbReference type="ARBA" id="ARBA00004924"/>
    </source>
</evidence>
<dbReference type="EC" id="2.3.1.82" evidence="5"/>
<feature type="domain" description="N-acetyltransferase" evidence="3">
    <location>
        <begin position="3"/>
        <end position="167"/>
    </location>
</feature>
<evidence type="ECO:0000256" key="2">
    <source>
        <dbReference type="ARBA" id="ARBA00023251"/>
    </source>
</evidence>
<dbReference type="InterPro" id="IPR000182">
    <property type="entry name" value="GNAT_dom"/>
</dbReference>
<comment type="pathway">
    <text evidence="1">Siderophore biosynthesis.</text>
</comment>
<dbReference type="SMART" id="SM01006">
    <property type="entry name" value="AlcB"/>
    <property type="match status" value="1"/>
</dbReference>